<dbReference type="Proteomes" id="UP000829362">
    <property type="component" value="Segment"/>
</dbReference>
<reference evidence="1" key="1">
    <citation type="submission" date="2021-11" db="EMBL/GenBank/DDBJ databases">
        <authorList>
            <person name="Rong C."/>
            <person name="Yang Y."/>
            <person name="Li S."/>
            <person name="Zhou K."/>
            <person name="Xu Y."/>
            <person name="Zhang R."/>
            <person name="Zhang Y."/>
        </authorList>
    </citation>
    <scope>NUCLEOTIDE SEQUENCE</scope>
</reference>
<organism evidence="1 2">
    <name type="scientific">Synechococcus phage S-SZBM1</name>
    <dbReference type="NCBI Taxonomy" id="2926475"/>
    <lineage>
        <taxon>Viruses</taxon>
        <taxon>Duplodnaviria</taxon>
        <taxon>Heunggongvirae</taxon>
        <taxon>Uroviricota</taxon>
        <taxon>Caudoviricetes</taxon>
        <taxon>Pantevenvirales</taxon>
        <taxon>Kyanoviridae</taxon>
        <taxon>Shenzhenivirus</taxon>
        <taxon>Shenzhenivirus sszbm1</taxon>
    </lineage>
</organism>
<accession>A0AC61TTM5</accession>
<sequence>MPFTFEDEGFDPEDPVIVAEASITPEFSMEDIYRWSDYLIAEECHPLLFDMEEHVENFQDVPE</sequence>
<evidence type="ECO:0000313" key="2">
    <source>
        <dbReference type="Proteomes" id="UP000829362"/>
    </source>
</evidence>
<proteinExistence type="predicted"/>
<gene>
    <name evidence="1" type="ORF">SSZBM1_58</name>
</gene>
<keyword evidence="2" id="KW-1185">Reference proteome</keyword>
<name>A0AC61TTM5_9CAUD</name>
<protein>
    <submittedName>
        <fullName evidence="1">Uncharacterized protein</fullName>
    </submittedName>
</protein>
<evidence type="ECO:0000313" key="1">
    <source>
        <dbReference type="EMBL" id="UNH61175.1"/>
    </source>
</evidence>
<dbReference type="EMBL" id="OL473597">
    <property type="protein sequence ID" value="UNH61175.1"/>
    <property type="molecule type" value="Genomic_DNA"/>
</dbReference>